<reference evidence="1 2" key="1">
    <citation type="submission" date="2016-10" db="EMBL/GenBank/DDBJ databases">
        <authorList>
            <person name="de Groot N.N."/>
        </authorList>
    </citation>
    <scope>NUCLEOTIDE SEQUENCE [LARGE SCALE GENOMIC DNA]</scope>
    <source>
        <strain evidence="1 2">IBRC-M10418</strain>
    </source>
</reference>
<proteinExistence type="predicted"/>
<protein>
    <submittedName>
        <fullName evidence="1">Uncharacterized protein</fullName>
    </submittedName>
</protein>
<dbReference type="Proteomes" id="UP000199215">
    <property type="component" value="Unassembled WGS sequence"/>
</dbReference>
<evidence type="ECO:0000313" key="2">
    <source>
        <dbReference type="Proteomes" id="UP000199215"/>
    </source>
</evidence>
<sequence>MTIFGLEVVTFTDDLLKLIKYLWFVFTKHIYIISYTSHTLTSY</sequence>
<name>A0A1H6J455_9EURY</name>
<gene>
    <name evidence="1" type="ORF">SAMN05192561_10584</name>
</gene>
<dbReference type="AlphaFoldDB" id="A0A1H6J455"/>
<accession>A0A1H6J455</accession>
<evidence type="ECO:0000313" key="1">
    <source>
        <dbReference type="EMBL" id="SEH53679.1"/>
    </source>
</evidence>
<organism evidence="1 2">
    <name type="scientific">Halopenitus malekzadehii</name>
    <dbReference type="NCBI Taxonomy" id="1267564"/>
    <lineage>
        <taxon>Archaea</taxon>
        <taxon>Methanobacteriati</taxon>
        <taxon>Methanobacteriota</taxon>
        <taxon>Stenosarchaea group</taxon>
        <taxon>Halobacteria</taxon>
        <taxon>Halobacteriales</taxon>
        <taxon>Haloferacaceae</taxon>
        <taxon>Halopenitus</taxon>
    </lineage>
</organism>
<keyword evidence="2" id="KW-1185">Reference proteome</keyword>
<dbReference type="EMBL" id="FNWU01000005">
    <property type="protein sequence ID" value="SEH53679.1"/>
    <property type="molecule type" value="Genomic_DNA"/>
</dbReference>